<dbReference type="STRING" id="296587.C1KRI6"/>
<dbReference type="Proteomes" id="UP000002009">
    <property type="component" value="Mitochondrion MT"/>
</dbReference>
<dbReference type="SUPFAM" id="SSF54999">
    <property type="entry name" value="Ribosomal protein S10"/>
    <property type="match status" value="1"/>
</dbReference>
<keyword evidence="3" id="KW-0687">Ribonucleoprotein</keyword>
<sequence length="110" mass="12872">MISIQVTLKAFEVDTLKQQTKVLCDLCQPSKLARVVGLPTKKKKFTVLRSPHVHKKSREQFIMQIQKTRISIKNTLTDFFTHRLLFACKHLLGHQVQIKQRLVYTTKLWA</sequence>
<keyword evidence="5" id="KW-0496">Mitochondrion</keyword>
<dbReference type="AlphaFoldDB" id="C1KRI6"/>
<reference evidence="5 6" key="2">
    <citation type="submission" date="2009-04" db="EMBL/GenBank/DDBJ databases">
        <title>Green evolution and dynamic adaptations revealed by genomes of the marine picoeukaryotes Micromonas.</title>
        <authorList>
            <person name="Worden A.Z."/>
            <person name="Lee J.-H."/>
            <person name="Mock T."/>
            <person name="Rouze P."/>
            <person name="Simmons M.P."/>
            <person name="Aerts A.L."/>
            <person name="Allen A.E."/>
            <person name="Cuvelier M.L."/>
            <person name="Derelle E."/>
            <person name="Everett M.V."/>
            <person name="Foulon E."/>
            <person name="Grimwood J."/>
            <person name="Gundlach H."/>
            <person name="Henrissat B."/>
            <person name="Napoli C."/>
            <person name="McDonald S.M."/>
            <person name="Schnitzler Parker M."/>
            <person name="Rombauts S."/>
            <person name="Salamov A."/>
            <person name="Von Dassow P."/>
            <person name="Badger J.H."/>
            <person name="Coutinho P.M."/>
            <person name="Demir E."/>
            <person name="Dubchak I."/>
            <person name="Gentemann C."/>
            <person name="Eikrem W."/>
            <person name="Gready J.E."/>
            <person name="John U."/>
            <person name="Lanier W."/>
            <person name="Lindquist E.A."/>
            <person name="Lucas S."/>
            <person name="Mayer K.F.X."/>
            <person name="Moreau H."/>
            <person name="Not F."/>
            <person name="Otillar R."/>
            <person name="Panaud O."/>
            <person name="Pangilinan J."/>
            <person name="Paulsen I."/>
            <person name="Piegu B."/>
            <person name="Poliakov A."/>
            <person name="Robbens S."/>
            <person name="Schmutz J."/>
            <person name="Toulza E."/>
            <person name="Wyss T."/>
            <person name="Zelensky A."/>
            <person name="Zhou K."/>
            <person name="Armbrust E.V."/>
            <person name="Bhattacharya D."/>
            <person name="Goodenough U.W."/>
            <person name="Van de Peer Y."/>
            <person name="Grigoriev I.V."/>
        </authorList>
    </citation>
    <scope>NUCLEOTIDE SEQUENCE [LARGE SCALE GENOMIC DNA]</scope>
    <source>
        <strain evidence="6">RCC299 / NOUM17</strain>
    </source>
</reference>
<dbReference type="HAMAP" id="MF_00508">
    <property type="entry name" value="Ribosomal_uS10"/>
    <property type="match status" value="1"/>
</dbReference>
<dbReference type="GeneID" id="7804384"/>
<evidence type="ECO:0000313" key="5">
    <source>
        <dbReference type="EMBL" id="ACO55618.1"/>
    </source>
</evidence>
<dbReference type="Pfam" id="PF00338">
    <property type="entry name" value="Ribosomal_S10"/>
    <property type="match status" value="1"/>
</dbReference>
<dbReference type="GO" id="GO:0003735">
    <property type="term" value="F:structural constituent of ribosome"/>
    <property type="evidence" value="ECO:0007669"/>
    <property type="project" value="InterPro"/>
</dbReference>
<evidence type="ECO:0000313" key="6">
    <source>
        <dbReference type="Proteomes" id="UP000002009"/>
    </source>
</evidence>
<geneLocation type="mitochondrion" evidence="5"/>
<evidence type="ECO:0000259" key="4">
    <source>
        <dbReference type="SMART" id="SM01403"/>
    </source>
</evidence>
<dbReference type="KEGG" id="mis:MicpuN_mit72"/>
<proteinExistence type="inferred from homology"/>
<protein>
    <submittedName>
        <fullName evidence="5">Ribosomal protein S10</fullName>
    </submittedName>
</protein>
<evidence type="ECO:0000256" key="1">
    <source>
        <dbReference type="ARBA" id="ARBA00007102"/>
    </source>
</evidence>
<evidence type="ECO:0000256" key="3">
    <source>
        <dbReference type="ARBA" id="ARBA00023274"/>
    </source>
</evidence>
<dbReference type="SMART" id="SM01403">
    <property type="entry name" value="Ribosomal_S10"/>
    <property type="match status" value="1"/>
</dbReference>
<feature type="domain" description="Small ribosomal subunit protein uS10" evidence="4">
    <location>
        <begin position="5"/>
        <end position="99"/>
    </location>
</feature>
<accession>C1KRI6</accession>
<dbReference type="Gene3D" id="3.30.70.600">
    <property type="entry name" value="Ribosomal protein S10 domain"/>
    <property type="match status" value="1"/>
</dbReference>
<dbReference type="GO" id="GO:1990904">
    <property type="term" value="C:ribonucleoprotein complex"/>
    <property type="evidence" value="ECO:0007669"/>
    <property type="project" value="UniProtKB-KW"/>
</dbReference>
<dbReference type="GO" id="GO:0005840">
    <property type="term" value="C:ribosome"/>
    <property type="evidence" value="ECO:0007669"/>
    <property type="project" value="UniProtKB-KW"/>
</dbReference>
<name>C1KRI6_MICCC</name>
<dbReference type="InterPro" id="IPR027486">
    <property type="entry name" value="Ribosomal_uS10_dom"/>
</dbReference>
<dbReference type="GO" id="GO:0006412">
    <property type="term" value="P:translation"/>
    <property type="evidence" value="ECO:0007669"/>
    <property type="project" value="InterPro"/>
</dbReference>
<dbReference type="InterPro" id="IPR001848">
    <property type="entry name" value="Ribosomal_uS10"/>
</dbReference>
<dbReference type="EMBL" id="FJ859351">
    <property type="protein sequence ID" value="ACO55618.1"/>
    <property type="molecule type" value="Genomic_DNA"/>
</dbReference>
<dbReference type="InterPro" id="IPR036838">
    <property type="entry name" value="Ribosomal_uS10_dom_sf"/>
</dbReference>
<dbReference type="PRINTS" id="PR00971">
    <property type="entry name" value="RIBOSOMALS10"/>
</dbReference>
<evidence type="ECO:0000256" key="2">
    <source>
        <dbReference type="ARBA" id="ARBA00022980"/>
    </source>
</evidence>
<dbReference type="RefSeq" id="YP_002860154.1">
    <property type="nucleotide sequence ID" value="NC_012643.1"/>
</dbReference>
<keyword evidence="6" id="KW-1185">Reference proteome</keyword>
<gene>
    <name evidence="5" type="primary">rps10</name>
    <name evidence="5" type="ORF">MicpuN_mit72</name>
</gene>
<comment type="similarity">
    <text evidence="1">Belongs to the universal ribosomal protein uS10 family.</text>
</comment>
<keyword evidence="2 5" id="KW-0689">Ribosomal protein</keyword>
<reference evidence="5 6" key="1">
    <citation type="submission" date="2009-03" db="EMBL/GenBank/DDBJ databases">
        <authorList>
            <consortium name="Micromonas genome consortium"/>
            <person name="Robbens S."/>
            <person name="Rombauts S."/>
            <person name="Lucas S."/>
            <person name="Glavina del Rio T."/>
            <person name="Tice H."/>
            <person name="Bruce D."/>
            <person name="Pitluck S."/>
            <person name="Van de Peer Y."/>
            <person name="Zhou K."/>
            <person name="Grimwood J."/>
            <person name="Grigoriev I.V."/>
            <person name="Cuvelier M.L."/>
            <person name="Worden A.Z."/>
        </authorList>
    </citation>
    <scope>NUCLEOTIDE SEQUENCE [LARGE SCALE GENOMIC DNA]</scope>
    <source>
        <strain evidence="6">RCC299 / NOUM17</strain>
    </source>
</reference>
<dbReference type="OrthoDB" id="366214at2759"/>
<organism evidence="5 6">
    <name type="scientific">Micromonas commoda (strain RCC299 / NOUM17 / CCMP2709)</name>
    <name type="common">Picoplanktonic green alga</name>
    <dbReference type="NCBI Taxonomy" id="296587"/>
    <lineage>
        <taxon>Eukaryota</taxon>
        <taxon>Viridiplantae</taxon>
        <taxon>Chlorophyta</taxon>
        <taxon>Mamiellophyceae</taxon>
        <taxon>Mamiellales</taxon>
        <taxon>Mamiellaceae</taxon>
        <taxon>Micromonas</taxon>
    </lineage>
</organism>
<dbReference type="InParanoid" id="C1KRI6"/>
<dbReference type="PANTHER" id="PTHR11700">
    <property type="entry name" value="30S RIBOSOMAL PROTEIN S10 FAMILY MEMBER"/>
    <property type="match status" value="1"/>
</dbReference>